<reference evidence="2" key="1">
    <citation type="submission" date="2016-11" db="UniProtKB">
        <authorList>
            <consortium name="WormBaseParasite"/>
        </authorList>
    </citation>
    <scope>IDENTIFICATION</scope>
</reference>
<organism evidence="1 2">
    <name type="scientific">Steinernema glaseri</name>
    <dbReference type="NCBI Taxonomy" id="37863"/>
    <lineage>
        <taxon>Eukaryota</taxon>
        <taxon>Metazoa</taxon>
        <taxon>Ecdysozoa</taxon>
        <taxon>Nematoda</taxon>
        <taxon>Chromadorea</taxon>
        <taxon>Rhabditida</taxon>
        <taxon>Tylenchina</taxon>
        <taxon>Panagrolaimomorpha</taxon>
        <taxon>Strongyloidoidea</taxon>
        <taxon>Steinernematidae</taxon>
        <taxon>Steinernema</taxon>
    </lineage>
</organism>
<dbReference type="WBParaSite" id="L893_g4201.t1">
    <property type="protein sequence ID" value="L893_g4201.t1"/>
    <property type="gene ID" value="L893_g4201"/>
</dbReference>
<sequence length="104" mass="12336">MTRNGGDDCGKYLCSFWKPKPEYVSEKACRARRLAPHIIVLFRDLQRPWQMVIDKRYFFDFSRFQRTEDALFKTCSDLVSFHMSSALKSEEWVSYASFSMAPKF</sequence>
<protein>
    <submittedName>
        <fullName evidence="2">Carbohydrate sulfotransferase</fullName>
    </submittedName>
</protein>
<name>A0A1I8ACJ0_9BILA</name>
<keyword evidence="1" id="KW-1185">Reference proteome</keyword>
<proteinExistence type="predicted"/>
<dbReference type="Proteomes" id="UP000095287">
    <property type="component" value="Unplaced"/>
</dbReference>
<evidence type="ECO:0000313" key="1">
    <source>
        <dbReference type="Proteomes" id="UP000095287"/>
    </source>
</evidence>
<evidence type="ECO:0000313" key="2">
    <source>
        <dbReference type="WBParaSite" id="L893_g4201.t1"/>
    </source>
</evidence>
<dbReference type="AlphaFoldDB" id="A0A1I8ACJ0"/>
<accession>A0A1I8ACJ0</accession>